<dbReference type="GO" id="GO:0008616">
    <property type="term" value="P:tRNA queuosine(34) biosynthetic process"/>
    <property type="evidence" value="ECO:0007669"/>
    <property type="project" value="InterPro"/>
</dbReference>
<organism evidence="1 2">
    <name type="scientific">Candidatus Sungiibacteriota bacterium</name>
    <dbReference type="NCBI Taxonomy" id="2750080"/>
    <lineage>
        <taxon>Bacteria</taxon>
        <taxon>Candidatus Sungiibacteriota</taxon>
    </lineage>
</organism>
<reference evidence="1 2" key="1">
    <citation type="submission" date="2020-07" db="EMBL/GenBank/DDBJ databases">
        <title>Huge and variable diversity of episymbiotic CPR bacteria and DPANN archaea in groundwater ecosystems.</title>
        <authorList>
            <person name="He C.Y."/>
            <person name="Keren R."/>
            <person name="Whittaker M."/>
            <person name="Farag I.F."/>
            <person name="Doudna J."/>
            <person name="Cate J.H.D."/>
            <person name="Banfield J.F."/>
        </authorList>
    </citation>
    <scope>NUCLEOTIDE SEQUENCE [LARGE SCALE GENOMIC DNA]</scope>
    <source>
        <strain evidence="1">NC_groundwater_541_Ag_S-0.1um_46_50</strain>
    </source>
</reference>
<evidence type="ECO:0000313" key="1">
    <source>
        <dbReference type="EMBL" id="QQG45636.1"/>
    </source>
</evidence>
<dbReference type="InterPro" id="IPR043133">
    <property type="entry name" value="GTP-CH-I_C/QueF"/>
</dbReference>
<sequence>MSELRGDKEISEARPRSFKLKVQNTPVIRVCFPELTWKCQEQGYPDFARITIRYVPKIRFLELRSLKLWFNSFRDRYIGYEKLADEIFETLWQELDPQSLYVRIDINPRGNMKTDLILSKRQSS</sequence>
<dbReference type="GO" id="GO:0033739">
    <property type="term" value="F:preQ1 synthase activity"/>
    <property type="evidence" value="ECO:0007669"/>
    <property type="project" value="InterPro"/>
</dbReference>
<dbReference type="PANTHER" id="PTHR34354">
    <property type="entry name" value="NADPH-DEPENDENT 7-CYANO-7-DEAZAGUANINE REDUCTASE"/>
    <property type="match status" value="1"/>
</dbReference>
<evidence type="ECO:0000313" key="2">
    <source>
        <dbReference type="Proteomes" id="UP000595618"/>
    </source>
</evidence>
<dbReference type="Gene3D" id="3.30.1130.10">
    <property type="match status" value="1"/>
</dbReference>
<name>A0A7T5URJ6_9BACT</name>
<proteinExistence type="predicted"/>
<gene>
    <name evidence="1" type="ORF">HYW89_01815</name>
</gene>
<dbReference type="EMBL" id="CP066690">
    <property type="protein sequence ID" value="QQG45636.1"/>
    <property type="molecule type" value="Genomic_DNA"/>
</dbReference>
<dbReference type="InterPro" id="IPR029500">
    <property type="entry name" value="QueF"/>
</dbReference>
<dbReference type="PANTHER" id="PTHR34354:SF1">
    <property type="entry name" value="NADPH-DEPENDENT 7-CYANO-7-DEAZAGUANINE REDUCTASE"/>
    <property type="match status" value="1"/>
</dbReference>
<dbReference type="SUPFAM" id="SSF55620">
    <property type="entry name" value="Tetrahydrobiopterin biosynthesis enzymes-like"/>
    <property type="match status" value="1"/>
</dbReference>
<protein>
    <submittedName>
        <fullName evidence="1">NADPH-dependent 7-cyano-7-deazaguanine reductase QueF</fullName>
    </submittedName>
</protein>
<dbReference type="Proteomes" id="UP000595618">
    <property type="component" value="Chromosome"/>
</dbReference>
<accession>A0A7T5URJ6</accession>
<dbReference type="Pfam" id="PF14489">
    <property type="entry name" value="QueF"/>
    <property type="match status" value="1"/>
</dbReference>
<dbReference type="InterPro" id="IPR050084">
    <property type="entry name" value="NADPH_dep_7-cyano-7-deazaG_red"/>
</dbReference>
<dbReference type="AlphaFoldDB" id="A0A7T5URJ6"/>